<evidence type="ECO:0000313" key="2">
    <source>
        <dbReference type="Proteomes" id="UP001058074"/>
    </source>
</evidence>
<gene>
    <name evidence="1" type="ORF">rsdtw13_38580</name>
</gene>
<organism evidence="1 2">
    <name type="scientific">Inconstantimicrobium mannanitabidum</name>
    <dbReference type="NCBI Taxonomy" id="1604901"/>
    <lineage>
        <taxon>Bacteria</taxon>
        <taxon>Bacillati</taxon>
        <taxon>Bacillota</taxon>
        <taxon>Clostridia</taxon>
        <taxon>Eubacteriales</taxon>
        <taxon>Clostridiaceae</taxon>
        <taxon>Inconstantimicrobium</taxon>
    </lineage>
</organism>
<dbReference type="Proteomes" id="UP001058074">
    <property type="component" value="Unassembled WGS sequence"/>
</dbReference>
<reference evidence="1" key="1">
    <citation type="journal article" date="2025" name="Int. J. Syst. Evol. Microbiol.">
        <title>Inconstantimicrobium mannanitabidum sp. nov., a novel member of the family Clostridiaceae isolated from anoxic soil under the treatment of reductive soil disinfestation.</title>
        <authorList>
            <person name="Ueki A."/>
            <person name="Tonouchi A."/>
            <person name="Honma S."/>
            <person name="Kaku N."/>
            <person name="Ueki K."/>
        </authorList>
    </citation>
    <scope>NUCLEOTIDE SEQUENCE</scope>
    <source>
        <strain evidence="1">TW13</strain>
    </source>
</reference>
<comment type="caution">
    <text evidence="1">The sequence shown here is derived from an EMBL/GenBank/DDBJ whole genome shotgun (WGS) entry which is preliminary data.</text>
</comment>
<keyword evidence="2" id="KW-1185">Reference proteome</keyword>
<dbReference type="EMBL" id="BROD01000001">
    <property type="protein sequence ID" value="GKX68600.1"/>
    <property type="molecule type" value="Genomic_DNA"/>
</dbReference>
<accession>A0ACB5RHN4</accession>
<name>A0ACB5RHN4_9CLOT</name>
<protein>
    <submittedName>
        <fullName evidence="1">Uncharacterized protein</fullName>
    </submittedName>
</protein>
<proteinExistence type="predicted"/>
<evidence type="ECO:0000313" key="1">
    <source>
        <dbReference type="EMBL" id="GKX68600.1"/>
    </source>
</evidence>
<sequence>MKNQKKLVIETNEKIKLIKSQQGELDAVILYKKLSAVIKETEYKEIFLKIAADEGKHAGILRSYTQENLKPKGGKAAFIIIMYKVLGLKFTLRILSKGEIKAANEYAFLVNKFHKINEIMKDEQRHGELMRNMYM</sequence>